<accession>A0A0W0ZJF8</accession>
<evidence type="ECO:0008006" key="4">
    <source>
        <dbReference type="Google" id="ProtNLM"/>
    </source>
</evidence>
<dbReference type="Proteomes" id="UP000054926">
    <property type="component" value="Unassembled WGS sequence"/>
</dbReference>
<name>A0A0W0ZJF8_9GAMM</name>
<dbReference type="PATRIC" id="fig|947033.5.peg.2564"/>
<feature type="transmembrane region" description="Helical" evidence="1">
    <location>
        <begin position="216"/>
        <end position="236"/>
    </location>
</feature>
<evidence type="ECO:0000313" key="2">
    <source>
        <dbReference type="EMBL" id="KTD69259.1"/>
    </source>
</evidence>
<keyword evidence="1" id="KW-0472">Membrane</keyword>
<protein>
    <recommendedName>
        <fullName evidence="4">Transmembrane protein</fullName>
    </recommendedName>
</protein>
<dbReference type="AlphaFoldDB" id="A0A0W0ZJF8"/>
<dbReference type="RefSeq" id="WP_058511208.1">
    <property type="nucleotide sequence ID" value="NZ_LNYY01000019.1"/>
</dbReference>
<dbReference type="STRING" id="947033.Lste_2417"/>
<proteinExistence type="predicted"/>
<dbReference type="EMBL" id="LNYY01000019">
    <property type="protein sequence ID" value="KTD69259.1"/>
    <property type="molecule type" value="Genomic_DNA"/>
</dbReference>
<feature type="transmembrane region" description="Helical" evidence="1">
    <location>
        <begin position="130"/>
        <end position="150"/>
    </location>
</feature>
<sequence>MNNHVLDAEKTPFLSLRQELICHILLVLIPFVLISILVMHFTDNHFIYTLDDPYIHLTLAKNIWHGFYGINIGEVSAPSSSILWPFLLSPFSIFGSYFEFVPLFINLLCLAGLVHLLLLIFKDIPIKSRVLLIFIILLSINGYGLVFTGMEHNLQIFLIVLGVYPLYKEKWCIQTSAPPNYQMIALVVLPMVRYEGLAISIPILCYLFYKGYRLKASIGLISILFILGLFSTFLYYQGLGLLPSSITAKYIPIVSNLKVNVRQYIYLLLVIVAIEIILWKKDPQLALVVFFTSMLHFLFGHFGGFGRYEAYFVLFIVILAVRLLIDLDLPIFPTVFALPVICYSLFLINFLIPLASANIFYQQVQMANIFRLLNDPVAVNDVGLISFRSHGKYVLDLYGLGSTASQKSRIAQLNRASSDWISDLMSKENVKYAFIFDQWFPYKPSSWIKVGKLKVKVMRVVITFATVTMYAVDPIHAQKLFAALKSYEPYINKDKVELIIYFGEGPGPVRPHLRKSELHSWKRY</sequence>
<feature type="transmembrane region" description="Helical" evidence="1">
    <location>
        <begin position="261"/>
        <end position="278"/>
    </location>
</feature>
<organism evidence="2 3">
    <name type="scientific">Legionella steelei</name>
    <dbReference type="NCBI Taxonomy" id="947033"/>
    <lineage>
        <taxon>Bacteria</taxon>
        <taxon>Pseudomonadati</taxon>
        <taxon>Pseudomonadota</taxon>
        <taxon>Gammaproteobacteria</taxon>
        <taxon>Legionellales</taxon>
        <taxon>Legionellaceae</taxon>
        <taxon>Legionella</taxon>
    </lineage>
</organism>
<keyword evidence="1" id="KW-1133">Transmembrane helix</keyword>
<feature type="transmembrane region" description="Helical" evidence="1">
    <location>
        <begin position="100"/>
        <end position="121"/>
    </location>
</feature>
<dbReference type="OrthoDB" id="104925at2"/>
<evidence type="ECO:0000313" key="3">
    <source>
        <dbReference type="Proteomes" id="UP000054926"/>
    </source>
</evidence>
<reference evidence="2 3" key="1">
    <citation type="submission" date="2015-11" db="EMBL/GenBank/DDBJ databases">
        <title>Genomic analysis of 38 Legionella species identifies large and diverse effector repertoires.</title>
        <authorList>
            <person name="Burstein D."/>
            <person name="Amaro F."/>
            <person name="Zusman T."/>
            <person name="Lifshitz Z."/>
            <person name="Cohen O."/>
            <person name="Gilbert J.A."/>
            <person name="Pupko T."/>
            <person name="Shuman H.A."/>
            <person name="Segal G."/>
        </authorList>
    </citation>
    <scope>NUCLEOTIDE SEQUENCE [LARGE SCALE GENOMIC DNA]</scope>
    <source>
        <strain evidence="2 3">IMVS3376</strain>
    </source>
</reference>
<comment type="caution">
    <text evidence="2">The sequence shown here is derived from an EMBL/GenBank/DDBJ whole genome shotgun (WGS) entry which is preliminary data.</text>
</comment>
<keyword evidence="3" id="KW-1185">Reference proteome</keyword>
<feature type="transmembrane region" description="Helical" evidence="1">
    <location>
        <begin position="337"/>
        <end position="361"/>
    </location>
</feature>
<feature type="transmembrane region" description="Helical" evidence="1">
    <location>
        <begin position="285"/>
        <end position="302"/>
    </location>
</feature>
<gene>
    <name evidence="2" type="ORF">Lste_2417</name>
</gene>
<evidence type="ECO:0000256" key="1">
    <source>
        <dbReference type="SAM" id="Phobius"/>
    </source>
</evidence>
<keyword evidence="1" id="KW-0812">Transmembrane</keyword>
<feature type="transmembrane region" description="Helical" evidence="1">
    <location>
        <begin position="20"/>
        <end position="41"/>
    </location>
</feature>
<feature type="transmembrane region" description="Helical" evidence="1">
    <location>
        <begin position="308"/>
        <end position="325"/>
    </location>
</feature>
<feature type="transmembrane region" description="Helical" evidence="1">
    <location>
        <begin position="184"/>
        <end position="209"/>
    </location>
</feature>